<feature type="transmembrane region" description="Helical" evidence="1">
    <location>
        <begin position="215"/>
        <end position="236"/>
    </location>
</feature>
<keyword evidence="1" id="KW-1133">Transmembrane helix</keyword>
<keyword evidence="3" id="KW-0012">Acyltransferase</keyword>
<organism evidence="3 4">
    <name type="scientific">Hymenobacter daecheongensis DSM 21074</name>
    <dbReference type="NCBI Taxonomy" id="1121955"/>
    <lineage>
        <taxon>Bacteria</taxon>
        <taxon>Pseudomonadati</taxon>
        <taxon>Bacteroidota</taxon>
        <taxon>Cytophagia</taxon>
        <taxon>Cytophagales</taxon>
        <taxon>Hymenobacteraceae</taxon>
        <taxon>Hymenobacter</taxon>
    </lineage>
</organism>
<dbReference type="OrthoDB" id="9788724at2"/>
<keyword evidence="4" id="KW-1185">Reference proteome</keyword>
<feature type="domain" description="DUF5009" evidence="2">
    <location>
        <begin position="59"/>
        <end position="160"/>
    </location>
</feature>
<evidence type="ECO:0000313" key="4">
    <source>
        <dbReference type="Proteomes" id="UP000184418"/>
    </source>
</evidence>
<reference evidence="3 4" key="1">
    <citation type="submission" date="2016-11" db="EMBL/GenBank/DDBJ databases">
        <authorList>
            <person name="Jaros S."/>
            <person name="Januszkiewicz K."/>
            <person name="Wedrychowicz H."/>
        </authorList>
    </citation>
    <scope>NUCLEOTIDE SEQUENCE [LARGE SCALE GENOMIC DNA]</scope>
    <source>
        <strain evidence="3 4">DSM 21074</strain>
    </source>
</reference>
<sequence length="393" mass="43238">MQTTTQAAFDTTGAAPLAEASQPGRLISLDVFRGLTVAAMILVNNPGDWGHIYAPLEHAEWHGCTPTDLIFPFFLFIVGVSIVYALASAKRDRARHPQLLLRIVRRSAILFGLGLFGAFFLQWDLSTVRIPGVLARISWVFLVCGIIFLKTGWRTQAALLAGTLVLYSVLMQLVPVPGFGPANLEAATNLGAWLDRLVFSENHLWKQSKTWDPEGLLGTLPAIGTGLLGLLTGQWLRRPGPDAATKTVWLLLAGGAAIVLGLIWNPWFPINKSLWTSSYVLYTGGLAIVGLAALYWLCDVQGYRRWTKPFLVYGVNAITVFFLSGLVARGLNTWKIPFRGKEAVSMKQVLYETLFAPWFSDPRNASLAGALACVLIWLGVLWVMYRKGVIIKV</sequence>
<feature type="transmembrane region" description="Helical" evidence="1">
    <location>
        <begin position="133"/>
        <end position="150"/>
    </location>
</feature>
<evidence type="ECO:0000256" key="1">
    <source>
        <dbReference type="SAM" id="Phobius"/>
    </source>
</evidence>
<feature type="transmembrane region" description="Helical" evidence="1">
    <location>
        <begin position="157"/>
        <end position="174"/>
    </location>
</feature>
<keyword evidence="3" id="KW-0808">Transferase</keyword>
<name>A0A1M6LQW0_9BACT</name>
<keyword evidence="1" id="KW-0472">Membrane</keyword>
<feature type="transmembrane region" description="Helical" evidence="1">
    <location>
        <begin position="310"/>
        <end position="331"/>
    </location>
</feature>
<dbReference type="STRING" id="1121955.SAMN02745146_0017"/>
<dbReference type="AlphaFoldDB" id="A0A1M6LQW0"/>
<dbReference type="EMBL" id="FQYN01000010">
    <property type="protein sequence ID" value="SHJ73575.1"/>
    <property type="molecule type" value="Genomic_DNA"/>
</dbReference>
<feature type="transmembrane region" description="Helical" evidence="1">
    <location>
        <begin position="365"/>
        <end position="385"/>
    </location>
</feature>
<dbReference type="GO" id="GO:0016746">
    <property type="term" value="F:acyltransferase activity"/>
    <property type="evidence" value="ECO:0007669"/>
    <property type="project" value="UniProtKB-KW"/>
</dbReference>
<dbReference type="PANTHER" id="PTHR31061:SF24">
    <property type="entry name" value="LD22376P"/>
    <property type="match status" value="1"/>
</dbReference>
<gene>
    <name evidence="3" type="ORF">SAMN02745146_0017</name>
</gene>
<evidence type="ECO:0000259" key="2">
    <source>
        <dbReference type="Pfam" id="PF16401"/>
    </source>
</evidence>
<dbReference type="Proteomes" id="UP000184418">
    <property type="component" value="Unassembled WGS sequence"/>
</dbReference>
<evidence type="ECO:0000313" key="3">
    <source>
        <dbReference type="EMBL" id="SHJ73575.1"/>
    </source>
</evidence>
<feature type="transmembrane region" description="Helical" evidence="1">
    <location>
        <begin position="99"/>
        <end position="121"/>
    </location>
</feature>
<dbReference type="InterPro" id="IPR032176">
    <property type="entry name" value="DUF5009"/>
</dbReference>
<proteinExistence type="predicted"/>
<dbReference type="RefSeq" id="WP_073112157.1">
    <property type="nucleotide sequence ID" value="NZ_FQYN01000010.1"/>
</dbReference>
<feature type="transmembrane region" description="Helical" evidence="1">
    <location>
        <begin position="248"/>
        <end position="267"/>
    </location>
</feature>
<feature type="transmembrane region" description="Helical" evidence="1">
    <location>
        <begin position="279"/>
        <end position="298"/>
    </location>
</feature>
<feature type="transmembrane region" description="Helical" evidence="1">
    <location>
        <begin position="69"/>
        <end position="87"/>
    </location>
</feature>
<protein>
    <submittedName>
        <fullName evidence="3">Predicted acyltransferase</fullName>
    </submittedName>
</protein>
<keyword evidence="1" id="KW-0812">Transmembrane</keyword>
<dbReference type="PANTHER" id="PTHR31061">
    <property type="entry name" value="LD22376P"/>
    <property type="match status" value="1"/>
</dbReference>
<dbReference type="Pfam" id="PF16401">
    <property type="entry name" value="DUF5009"/>
    <property type="match status" value="1"/>
</dbReference>
<accession>A0A1M6LQW0</accession>